<evidence type="ECO:0000313" key="3">
    <source>
        <dbReference type="Proteomes" id="UP001499930"/>
    </source>
</evidence>
<keyword evidence="3" id="KW-1185">Reference proteome</keyword>
<dbReference type="Pfam" id="PF03992">
    <property type="entry name" value="ABM"/>
    <property type="match status" value="1"/>
</dbReference>
<dbReference type="InterPro" id="IPR007138">
    <property type="entry name" value="ABM_dom"/>
</dbReference>
<sequence length="99" mass="10994">MKVAMLANHYPHAAHRDAFIARVHRVAEEFRRGPGCLSAECWLTDDADGAVVSFVRWESEEAFAASLTAVQAAELDIAYDERESRPREIVRLEEPPGGA</sequence>
<evidence type="ECO:0000259" key="1">
    <source>
        <dbReference type="Pfam" id="PF03992"/>
    </source>
</evidence>
<reference evidence="3" key="1">
    <citation type="journal article" date="2019" name="Int. J. Syst. Evol. Microbiol.">
        <title>The Global Catalogue of Microorganisms (GCM) 10K type strain sequencing project: providing services to taxonomists for standard genome sequencing and annotation.</title>
        <authorList>
            <consortium name="The Broad Institute Genomics Platform"/>
            <consortium name="The Broad Institute Genome Sequencing Center for Infectious Disease"/>
            <person name="Wu L."/>
            <person name="Ma J."/>
        </authorList>
    </citation>
    <scope>NUCLEOTIDE SEQUENCE [LARGE SCALE GENOMIC DNA]</scope>
    <source>
        <strain evidence="3">JCM 3106</strain>
    </source>
</reference>
<evidence type="ECO:0000313" key="2">
    <source>
        <dbReference type="EMBL" id="GAA3042097.1"/>
    </source>
</evidence>
<dbReference type="EMBL" id="BAAAWD010000032">
    <property type="protein sequence ID" value="GAA3042097.1"/>
    <property type="molecule type" value="Genomic_DNA"/>
</dbReference>
<proteinExistence type="predicted"/>
<comment type="caution">
    <text evidence="2">The sequence shown here is derived from an EMBL/GenBank/DDBJ whole genome shotgun (WGS) entry which is preliminary data.</text>
</comment>
<dbReference type="RefSeq" id="WP_344908191.1">
    <property type="nucleotide sequence ID" value="NZ_BAAAWD010000032.1"/>
</dbReference>
<organism evidence="2 3">
    <name type="scientific">Streptosporangium longisporum</name>
    <dbReference type="NCBI Taxonomy" id="46187"/>
    <lineage>
        <taxon>Bacteria</taxon>
        <taxon>Bacillati</taxon>
        <taxon>Actinomycetota</taxon>
        <taxon>Actinomycetes</taxon>
        <taxon>Streptosporangiales</taxon>
        <taxon>Streptosporangiaceae</taxon>
        <taxon>Streptosporangium</taxon>
    </lineage>
</organism>
<protein>
    <recommendedName>
        <fullName evidence="1">ABM domain-containing protein</fullName>
    </recommendedName>
</protein>
<accession>A0ABP6LK10</accession>
<name>A0ABP6LK10_9ACTN</name>
<dbReference type="SUPFAM" id="SSF54909">
    <property type="entry name" value="Dimeric alpha+beta barrel"/>
    <property type="match status" value="1"/>
</dbReference>
<dbReference type="Proteomes" id="UP001499930">
    <property type="component" value="Unassembled WGS sequence"/>
</dbReference>
<dbReference type="InterPro" id="IPR011008">
    <property type="entry name" value="Dimeric_a/b-barrel"/>
</dbReference>
<feature type="domain" description="ABM" evidence="1">
    <location>
        <begin position="5"/>
        <end position="67"/>
    </location>
</feature>
<dbReference type="Gene3D" id="3.30.70.100">
    <property type="match status" value="1"/>
</dbReference>
<gene>
    <name evidence="2" type="ORF">GCM10017559_83740</name>
</gene>